<comment type="caution">
    <text evidence="2">The sequence shown here is derived from an EMBL/GenBank/DDBJ whole genome shotgun (WGS) entry which is preliminary data.</text>
</comment>
<proteinExistence type="predicted"/>
<evidence type="ECO:0000313" key="2">
    <source>
        <dbReference type="EMBL" id="TXB63475.1"/>
    </source>
</evidence>
<evidence type="ECO:0000313" key="3">
    <source>
        <dbReference type="Proteomes" id="UP000321580"/>
    </source>
</evidence>
<keyword evidence="3" id="KW-1185">Reference proteome</keyword>
<protein>
    <recommendedName>
        <fullName evidence="4">Ig-like domain-containing protein</fullName>
    </recommendedName>
</protein>
<reference evidence="2 3" key="1">
    <citation type="submission" date="2019-08" db="EMBL/GenBank/DDBJ databases">
        <title>Genome of Phaeodactylibacter luteus.</title>
        <authorList>
            <person name="Bowman J.P."/>
        </authorList>
    </citation>
    <scope>NUCLEOTIDE SEQUENCE [LARGE SCALE GENOMIC DNA]</scope>
    <source>
        <strain evidence="2 3">KCTC 42180</strain>
    </source>
</reference>
<sequence>MKRPFRLLFTALLLLLLSSSTPITAQSGCEPPTTGIIYSPDCTTAAYGPIFGIAFPSNPGHTFHWEGPDGFSTDQQSFVPQDTGWYFFSAGLPGCLSPTDSIHIHEFAPPAVQAVSNASTYCPGGAGISLSATANSELLFWRKRSGAGGWQYLSAGPELFAPNTDLSLPVETYLVTANGAYGCEAWDTVYIRRQGLFSANPPIVDCPGDTATLNVTGSGQFHWSTGATGPTIQMPIDSAAYYAVTVTDENGCSTVSGQQILVYENSYASLQLPEGPICSGDTVTLTASGGTQYLWPDGTTGATYSLAVSQKDTIEVTIQTSPTCQTALSAFIYPIPQPDVQLLADTALCSGDTLDIALTLADSLLFSWSVPVFQDTTLQVSVSPEGCPKTVSQSISVYALPQAYLPSDTIACQGDTLHITPGLSPHTLAQWPDNSNAPAYLHLAEASGHIVVALQDTLHACTAADSLFVDVKPLPPLPALEFEAGYQSLQASWSPLPDMAYSTSPEGGGSPAAGLWQIGALHPEDTVHFQLLVSDSLGCQLSTDTLLSTWSCQPLSLAILGADSLCLYQGVPAAAYQAAISGSRLPGQLLWQGLSADSTIAFFDVASSGPGTALISAQYHEGPCTATDSLQLYIGRRIAPSLLRCTPGTHHLALSWPSFPGDTLYQITVGDSTFSTAAHLAYLPNLHPGTAYPVSFTAQGKGPCGNTAIEKTCRTQPCPEPALSLPQIVCPGDTLVLAPGQHLPGSITWRSGDTLLCSHCPTLSFNAAHSQIITATLTEDGSCPERLSYPIGVGEIPNFILPDTVQLCPNELPAITLPSPLSQVLWTYPDGTLQSGHRLSLPTAQLQPGTYQVAARTTSGCRAEKDFTLLPVEECPSLPGSAYRGP</sequence>
<name>A0A5C6RNI8_9BACT</name>
<dbReference type="RefSeq" id="WP_147167114.1">
    <property type="nucleotide sequence ID" value="NZ_VOOR01000015.1"/>
</dbReference>
<dbReference type="OrthoDB" id="1652165at2"/>
<feature type="signal peptide" evidence="1">
    <location>
        <begin position="1"/>
        <end position="25"/>
    </location>
</feature>
<dbReference type="EMBL" id="VOOR01000015">
    <property type="protein sequence ID" value="TXB63475.1"/>
    <property type="molecule type" value="Genomic_DNA"/>
</dbReference>
<dbReference type="Proteomes" id="UP000321580">
    <property type="component" value="Unassembled WGS sequence"/>
</dbReference>
<organism evidence="2 3">
    <name type="scientific">Phaeodactylibacter luteus</name>
    <dbReference type="NCBI Taxonomy" id="1564516"/>
    <lineage>
        <taxon>Bacteria</taxon>
        <taxon>Pseudomonadati</taxon>
        <taxon>Bacteroidota</taxon>
        <taxon>Saprospiria</taxon>
        <taxon>Saprospirales</taxon>
        <taxon>Haliscomenobacteraceae</taxon>
        <taxon>Phaeodactylibacter</taxon>
    </lineage>
</organism>
<gene>
    <name evidence="2" type="ORF">FRY97_08950</name>
</gene>
<keyword evidence="1" id="KW-0732">Signal</keyword>
<feature type="chain" id="PRO_5022911317" description="Ig-like domain-containing protein" evidence="1">
    <location>
        <begin position="26"/>
        <end position="886"/>
    </location>
</feature>
<dbReference type="AlphaFoldDB" id="A0A5C6RNI8"/>
<evidence type="ECO:0008006" key="4">
    <source>
        <dbReference type="Google" id="ProtNLM"/>
    </source>
</evidence>
<evidence type="ECO:0000256" key="1">
    <source>
        <dbReference type="SAM" id="SignalP"/>
    </source>
</evidence>
<accession>A0A5C6RNI8</accession>